<dbReference type="SUPFAM" id="SSF52540">
    <property type="entry name" value="P-loop containing nucleoside triphosphate hydrolases"/>
    <property type="match status" value="2"/>
</dbReference>
<dbReference type="InterPro" id="IPR003439">
    <property type="entry name" value="ABC_transporter-like_ATP-bd"/>
</dbReference>
<dbReference type="InterPro" id="IPR017871">
    <property type="entry name" value="ABC_transporter-like_CS"/>
</dbReference>
<keyword evidence="2" id="KW-1003">Cell membrane</keyword>
<dbReference type="EMBL" id="AP025591">
    <property type="protein sequence ID" value="BDG01297.1"/>
    <property type="molecule type" value="Genomic_DNA"/>
</dbReference>
<dbReference type="PROSITE" id="PS50893">
    <property type="entry name" value="ABC_TRANSPORTER_2"/>
    <property type="match status" value="1"/>
</dbReference>
<dbReference type="InterPro" id="IPR003593">
    <property type="entry name" value="AAA+_ATPase"/>
</dbReference>
<keyword evidence="11" id="KW-1185">Reference proteome</keyword>
<evidence type="ECO:0000313" key="11">
    <source>
        <dbReference type="Proteomes" id="UP001162891"/>
    </source>
</evidence>
<name>A0ABN6MN39_9BACT</name>
<evidence type="ECO:0000259" key="9">
    <source>
        <dbReference type="PROSITE" id="PS50893"/>
    </source>
</evidence>
<keyword evidence="5" id="KW-0547">Nucleotide-binding</keyword>
<dbReference type="Gene3D" id="3.40.50.300">
    <property type="entry name" value="P-loop containing nucleotide triphosphate hydrolases"/>
    <property type="match status" value="2"/>
</dbReference>
<dbReference type="GO" id="GO:0005524">
    <property type="term" value="F:ATP binding"/>
    <property type="evidence" value="ECO:0007669"/>
    <property type="project" value="UniProtKB-KW"/>
</dbReference>
<evidence type="ECO:0000256" key="8">
    <source>
        <dbReference type="ARBA" id="ARBA00023136"/>
    </source>
</evidence>
<protein>
    <submittedName>
        <fullName evidence="10">Sugar ABC transporter ATP-binding protein</fullName>
    </submittedName>
</protein>
<dbReference type="CDD" id="cd03216">
    <property type="entry name" value="ABC_Carb_Monos_I"/>
    <property type="match status" value="1"/>
</dbReference>
<keyword evidence="1" id="KW-0813">Transport</keyword>
<evidence type="ECO:0000313" key="10">
    <source>
        <dbReference type="EMBL" id="BDG01297.1"/>
    </source>
</evidence>
<dbReference type="Proteomes" id="UP001162891">
    <property type="component" value="Chromosome"/>
</dbReference>
<gene>
    <name evidence="10" type="ORF">AMOR_02930</name>
</gene>
<evidence type="ECO:0000256" key="4">
    <source>
        <dbReference type="ARBA" id="ARBA00022737"/>
    </source>
</evidence>
<accession>A0ABN6MN39</accession>
<reference evidence="11" key="1">
    <citation type="journal article" date="2022" name="Int. J. Syst. Evol. Microbiol.">
        <title>Anaeromyxobacter oryzae sp. nov., Anaeromyxobacter diazotrophicus sp. nov. and Anaeromyxobacter paludicola sp. nov., isolated from paddy soils.</title>
        <authorList>
            <person name="Itoh H."/>
            <person name="Xu Z."/>
            <person name="Mise K."/>
            <person name="Masuda Y."/>
            <person name="Ushijima N."/>
            <person name="Hayakawa C."/>
            <person name="Shiratori Y."/>
            <person name="Senoo K."/>
        </authorList>
    </citation>
    <scope>NUCLEOTIDE SEQUENCE [LARGE SCALE GENOMIC DNA]</scope>
    <source>
        <strain evidence="11">Red232</strain>
    </source>
</reference>
<evidence type="ECO:0000256" key="2">
    <source>
        <dbReference type="ARBA" id="ARBA00022475"/>
    </source>
</evidence>
<feature type="domain" description="ABC transporter" evidence="9">
    <location>
        <begin position="4"/>
        <end position="493"/>
    </location>
</feature>
<dbReference type="PANTHER" id="PTHR43790">
    <property type="entry name" value="CARBOHYDRATE TRANSPORT ATP-BINDING PROTEIN MG119-RELATED"/>
    <property type="match status" value="1"/>
</dbReference>
<keyword evidence="7" id="KW-1278">Translocase</keyword>
<sequence length="510" mass="55399">MPFLEVRDIRKEFPGVVALDRVDFSVDLGRVHALAGENGAGKSTLVKILTGVEAPNRGQVLIDGRDALAQHALFDEVAYVPQELNLFPHMTVAENLFMPFGKSGVGGLFLSHAALNQAAEPFLERFKIAARPEQRVRDVGVSDQQLLQIARASTRRRFKVLILDEPTSALTDAEVERLFAIVRELRATGHAVIFISHKLEEMFAIGDEVTVLRNGEKVGHAEMGAMTQAELIRLMSGKDVKVDDVFRPAGPTGRRILEVEDLSGRGFEGVSFSLHEGEILGFAGLVGAGRSEVMQTLFGFRPASRGAAWLDGAPWKLGDTAHAVRHGMLYLSESRKEHGILPLLSLRENIAISVLGDVVTAGLVSDARERKIVQDVIRTYDIKTSSMDKKVMFLSGGNQQKAIIGRAMACRPRILIFDEPTKGIDVRTKVDIYGIMKALAEKGVGIILVSSELNELQKCANRIIAMHHGRIVGEFATERTGQRELVGAIIGAAPEQAPAGAPAASEARAT</sequence>
<organism evidence="10 11">
    <name type="scientific">Anaeromyxobacter oryzae</name>
    <dbReference type="NCBI Taxonomy" id="2918170"/>
    <lineage>
        <taxon>Bacteria</taxon>
        <taxon>Pseudomonadati</taxon>
        <taxon>Myxococcota</taxon>
        <taxon>Myxococcia</taxon>
        <taxon>Myxococcales</taxon>
        <taxon>Cystobacterineae</taxon>
        <taxon>Anaeromyxobacteraceae</taxon>
        <taxon>Anaeromyxobacter</taxon>
    </lineage>
</organism>
<dbReference type="SMART" id="SM00382">
    <property type="entry name" value="AAA"/>
    <property type="match status" value="2"/>
</dbReference>
<keyword evidence="6 10" id="KW-0067">ATP-binding</keyword>
<dbReference type="InterPro" id="IPR027417">
    <property type="entry name" value="P-loop_NTPase"/>
</dbReference>
<keyword evidence="4" id="KW-0677">Repeat</keyword>
<dbReference type="RefSeq" id="WP_248357704.1">
    <property type="nucleotide sequence ID" value="NZ_AP025591.1"/>
</dbReference>
<evidence type="ECO:0000256" key="3">
    <source>
        <dbReference type="ARBA" id="ARBA00022597"/>
    </source>
</evidence>
<evidence type="ECO:0000256" key="7">
    <source>
        <dbReference type="ARBA" id="ARBA00022967"/>
    </source>
</evidence>
<proteinExistence type="predicted"/>
<keyword evidence="8" id="KW-0472">Membrane</keyword>
<dbReference type="CDD" id="cd03215">
    <property type="entry name" value="ABC_Carb_Monos_II"/>
    <property type="match status" value="1"/>
</dbReference>
<evidence type="ECO:0000256" key="6">
    <source>
        <dbReference type="ARBA" id="ARBA00022840"/>
    </source>
</evidence>
<evidence type="ECO:0000256" key="5">
    <source>
        <dbReference type="ARBA" id="ARBA00022741"/>
    </source>
</evidence>
<dbReference type="PROSITE" id="PS00211">
    <property type="entry name" value="ABC_TRANSPORTER_1"/>
    <property type="match status" value="1"/>
</dbReference>
<evidence type="ECO:0000256" key="1">
    <source>
        <dbReference type="ARBA" id="ARBA00022448"/>
    </source>
</evidence>
<dbReference type="PANTHER" id="PTHR43790:SF3">
    <property type="entry name" value="D-ALLOSE IMPORT ATP-BINDING PROTEIN ALSA-RELATED"/>
    <property type="match status" value="1"/>
</dbReference>
<dbReference type="InterPro" id="IPR050107">
    <property type="entry name" value="ABC_carbohydrate_import_ATPase"/>
</dbReference>
<keyword evidence="3" id="KW-0762">Sugar transport</keyword>
<dbReference type="Pfam" id="PF00005">
    <property type="entry name" value="ABC_tran"/>
    <property type="match status" value="2"/>
</dbReference>